<accession>A0A919CIC2</accession>
<keyword evidence="2" id="KW-1133">Transmembrane helix</keyword>
<dbReference type="Gene3D" id="3.50.50.60">
    <property type="entry name" value="FAD/NAD(P)-binding domain"/>
    <property type="match status" value="2"/>
</dbReference>
<keyword evidence="2" id="KW-0812">Transmembrane</keyword>
<protein>
    <submittedName>
        <fullName evidence="3">Monooxygenase</fullName>
    </submittedName>
</protein>
<dbReference type="GO" id="GO:0050660">
    <property type="term" value="F:flavin adenine dinucleotide binding"/>
    <property type="evidence" value="ECO:0007669"/>
    <property type="project" value="TreeGrafter"/>
</dbReference>
<dbReference type="Proteomes" id="UP000644693">
    <property type="component" value="Unassembled WGS sequence"/>
</dbReference>
<comment type="caution">
    <text evidence="3">The sequence shown here is derived from an EMBL/GenBank/DDBJ whole genome shotgun (WGS) entry which is preliminary data.</text>
</comment>
<feature type="transmembrane region" description="Helical" evidence="2">
    <location>
        <begin position="7"/>
        <end position="28"/>
    </location>
</feature>
<dbReference type="Pfam" id="PF13738">
    <property type="entry name" value="Pyr_redox_3"/>
    <property type="match status" value="1"/>
</dbReference>
<gene>
    <name evidence="3" type="ORF">GCM10007053_06090</name>
</gene>
<reference evidence="3" key="1">
    <citation type="journal article" date="2014" name="Int. J. Syst. Evol. Microbiol.">
        <title>Complete genome sequence of Corynebacterium casei LMG S-19264T (=DSM 44701T), isolated from a smear-ripened cheese.</title>
        <authorList>
            <consortium name="US DOE Joint Genome Institute (JGI-PGF)"/>
            <person name="Walter F."/>
            <person name="Albersmeier A."/>
            <person name="Kalinowski J."/>
            <person name="Ruckert C."/>
        </authorList>
    </citation>
    <scope>NUCLEOTIDE SEQUENCE</scope>
    <source>
        <strain evidence="3">KCTC 23430</strain>
    </source>
</reference>
<evidence type="ECO:0000256" key="2">
    <source>
        <dbReference type="SAM" id="Phobius"/>
    </source>
</evidence>
<dbReference type="PRINTS" id="PR00469">
    <property type="entry name" value="PNDRDTASEII"/>
</dbReference>
<sequence>MLSDSDYIYDVLIVGAGAAGIGVAIALLDANIDNFAVLESEQVGASFASWPRETRFITPSFPTNSVGMLDLNSVAIGVSPGASLQVEHPTGFEFAQHLRAIVDHFGVPVREGVNVTGIVKDSGIFLVRTANSELQARHVIWAAGEFKYPRRLGFPGAELCRHTASIDSYDDIDGDDIIVIGGYESGVDAAFNLAFRDKLVRLFDRECPWESISTDPSIALSPISLERMREDWFVEQVELHPYSPVTAVQPHDQGFEVTVLDGRTFHTDVAPLWAGGFEGSHMRIANLFEMRPDGFPQLTESDESTLAPGLFFSGPIVRHDEQVFCFIYKFRQRFAVVAKAIADSLGMPSDSLESYRTWGMYLDDLSCCGGECVC</sequence>
<dbReference type="PANTHER" id="PTHR43539:SF89">
    <property type="entry name" value="NAD(P)-BINDING DOMAIN-CONTAINING PROTEIN"/>
    <property type="match status" value="1"/>
</dbReference>
<dbReference type="InterPro" id="IPR050982">
    <property type="entry name" value="Auxin_biosynth/cation_transpt"/>
</dbReference>
<evidence type="ECO:0000313" key="4">
    <source>
        <dbReference type="Proteomes" id="UP000644693"/>
    </source>
</evidence>
<keyword evidence="3" id="KW-0503">Monooxygenase</keyword>
<dbReference type="AlphaFoldDB" id="A0A919CIC2"/>
<dbReference type="InterPro" id="IPR036188">
    <property type="entry name" value="FAD/NAD-bd_sf"/>
</dbReference>
<proteinExistence type="predicted"/>
<dbReference type="PANTHER" id="PTHR43539">
    <property type="entry name" value="FLAVIN-BINDING MONOOXYGENASE-LIKE PROTEIN (AFU_ORTHOLOGUE AFUA_4G09220)"/>
    <property type="match status" value="1"/>
</dbReference>
<dbReference type="SUPFAM" id="SSF51905">
    <property type="entry name" value="FAD/NAD(P)-binding domain"/>
    <property type="match status" value="2"/>
</dbReference>
<name>A0A919CIC2_9GAMM</name>
<keyword evidence="2" id="KW-0472">Membrane</keyword>
<keyword evidence="4" id="KW-1185">Reference proteome</keyword>
<dbReference type="GO" id="GO:0004497">
    <property type="term" value="F:monooxygenase activity"/>
    <property type="evidence" value="ECO:0007669"/>
    <property type="project" value="UniProtKB-KW"/>
</dbReference>
<evidence type="ECO:0000256" key="1">
    <source>
        <dbReference type="ARBA" id="ARBA00023002"/>
    </source>
</evidence>
<dbReference type="EMBL" id="BMYM01000001">
    <property type="protein sequence ID" value="GHD27583.1"/>
    <property type="molecule type" value="Genomic_DNA"/>
</dbReference>
<dbReference type="PRINTS" id="PR00368">
    <property type="entry name" value="FADPNR"/>
</dbReference>
<dbReference type="RefSeq" id="WP_189475017.1">
    <property type="nucleotide sequence ID" value="NZ_BMYM01000001.1"/>
</dbReference>
<evidence type="ECO:0000313" key="3">
    <source>
        <dbReference type="EMBL" id="GHD27583.1"/>
    </source>
</evidence>
<keyword evidence="1" id="KW-0560">Oxidoreductase</keyword>
<reference evidence="3" key="2">
    <citation type="submission" date="2020-09" db="EMBL/GenBank/DDBJ databases">
        <authorList>
            <person name="Sun Q."/>
            <person name="Kim S."/>
        </authorList>
    </citation>
    <scope>NUCLEOTIDE SEQUENCE</scope>
    <source>
        <strain evidence="3">KCTC 23430</strain>
    </source>
</reference>
<organism evidence="3 4">
    <name type="scientific">Parahalioglobus pacificus</name>
    <dbReference type="NCBI Taxonomy" id="930806"/>
    <lineage>
        <taxon>Bacteria</taxon>
        <taxon>Pseudomonadati</taxon>
        <taxon>Pseudomonadota</taxon>
        <taxon>Gammaproteobacteria</taxon>
        <taxon>Cellvibrionales</taxon>
        <taxon>Halieaceae</taxon>
        <taxon>Parahalioglobus</taxon>
    </lineage>
</organism>